<comment type="caution">
    <text evidence="1">The sequence shown here is derived from an EMBL/GenBank/DDBJ whole genome shotgun (WGS) entry which is preliminary data.</text>
</comment>
<sequence>MSLERITVLEIPPQRPQSLGTVLSPSTNPKLIAYCLPCDVFANLLSTTGSALQGEDFHISKPVYEITFSLERNNDLGTNSRKQIDQDITGEANGDDFGGSISLSGDGRTLAIGAWGNKLRI</sequence>
<evidence type="ECO:0000313" key="1">
    <source>
        <dbReference type="EMBL" id="KAL3823750.1"/>
    </source>
</evidence>
<dbReference type="AlphaFoldDB" id="A0ABD3SHC7"/>
<proteinExistence type="predicted"/>
<organism evidence="1 2">
    <name type="scientific">Cyclostephanos tholiformis</name>
    <dbReference type="NCBI Taxonomy" id="382380"/>
    <lineage>
        <taxon>Eukaryota</taxon>
        <taxon>Sar</taxon>
        <taxon>Stramenopiles</taxon>
        <taxon>Ochrophyta</taxon>
        <taxon>Bacillariophyta</taxon>
        <taxon>Coscinodiscophyceae</taxon>
        <taxon>Thalassiosirophycidae</taxon>
        <taxon>Stephanodiscales</taxon>
        <taxon>Stephanodiscaceae</taxon>
        <taxon>Cyclostephanos</taxon>
    </lineage>
</organism>
<name>A0ABD3SHC7_9STRA</name>
<dbReference type="EMBL" id="JALLPB020000030">
    <property type="protein sequence ID" value="KAL3823750.1"/>
    <property type="molecule type" value="Genomic_DNA"/>
</dbReference>
<evidence type="ECO:0000313" key="2">
    <source>
        <dbReference type="Proteomes" id="UP001530377"/>
    </source>
</evidence>
<protein>
    <submittedName>
        <fullName evidence="1">Uncharacterized protein</fullName>
    </submittedName>
</protein>
<keyword evidence="2" id="KW-1185">Reference proteome</keyword>
<gene>
    <name evidence="1" type="ORF">ACHAXA_004843</name>
</gene>
<accession>A0ABD3SHC7</accession>
<reference evidence="1 2" key="1">
    <citation type="submission" date="2024-10" db="EMBL/GenBank/DDBJ databases">
        <title>Updated reference genomes for cyclostephanoid diatoms.</title>
        <authorList>
            <person name="Roberts W.R."/>
            <person name="Alverson A.J."/>
        </authorList>
    </citation>
    <scope>NUCLEOTIDE SEQUENCE [LARGE SCALE GENOMIC DNA]</scope>
    <source>
        <strain evidence="1 2">AJA228-03</strain>
    </source>
</reference>
<dbReference type="Proteomes" id="UP001530377">
    <property type="component" value="Unassembled WGS sequence"/>
</dbReference>